<keyword evidence="1" id="KW-0472">Membrane</keyword>
<keyword evidence="3" id="KW-1185">Reference proteome</keyword>
<sequence length="103" mass="11735">MRRITISVLWISIVVCTFLLISLLNFQWGPLFIFILFFMGLVVIGGIATLIKAEKAAHIPLLLGIFLLCCLCTALEINHFFLISFLFFIGLMIYFISFATVRK</sequence>
<protein>
    <recommendedName>
        <fullName evidence="4">DUF3953 domain-containing protein</fullName>
    </recommendedName>
</protein>
<evidence type="ECO:0008006" key="4">
    <source>
        <dbReference type="Google" id="ProtNLM"/>
    </source>
</evidence>
<reference evidence="3" key="1">
    <citation type="journal article" date="2019" name="Int. J. Syst. Evol. Microbiol.">
        <title>The Global Catalogue of Microorganisms (GCM) 10K type strain sequencing project: providing services to taxonomists for standard genome sequencing and annotation.</title>
        <authorList>
            <consortium name="The Broad Institute Genomics Platform"/>
            <consortium name="The Broad Institute Genome Sequencing Center for Infectious Disease"/>
            <person name="Wu L."/>
            <person name="Ma J."/>
        </authorList>
    </citation>
    <scope>NUCLEOTIDE SEQUENCE [LARGE SCALE GENOMIC DNA]</scope>
    <source>
        <strain evidence="3">R28</strain>
    </source>
</reference>
<feature type="transmembrane region" description="Helical" evidence="1">
    <location>
        <begin position="58"/>
        <end position="77"/>
    </location>
</feature>
<accession>A0ABW4W0I2</accession>
<organism evidence="2 3">
    <name type="scientific">Ornithinibacillus salinisoli</name>
    <dbReference type="NCBI Taxonomy" id="1848459"/>
    <lineage>
        <taxon>Bacteria</taxon>
        <taxon>Bacillati</taxon>
        <taxon>Bacillota</taxon>
        <taxon>Bacilli</taxon>
        <taxon>Bacillales</taxon>
        <taxon>Bacillaceae</taxon>
        <taxon>Ornithinibacillus</taxon>
    </lineage>
</organism>
<comment type="caution">
    <text evidence="2">The sequence shown here is derived from an EMBL/GenBank/DDBJ whole genome shotgun (WGS) entry which is preliminary data.</text>
</comment>
<evidence type="ECO:0000313" key="2">
    <source>
        <dbReference type="EMBL" id="MFD2045063.1"/>
    </source>
</evidence>
<keyword evidence="1" id="KW-1133">Transmembrane helix</keyword>
<name>A0ABW4W0I2_9BACI</name>
<feature type="transmembrane region" description="Helical" evidence="1">
    <location>
        <begin position="32"/>
        <end position="51"/>
    </location>
</feature>
<evidence type="ECO:0000256" key="1">
    <source>
        <dbReference type="SAM" id="Phobius"/>
    </source>
</evidence>
<gene>
    <name evidence="2" type="ORF">ACFSJF_12350</name>
</gene>
<dbReference type="EMBL" id="JBHUHQ010000016">
    <property type="protein sequence ID" value="MFD2045063.1"/>
    <property type="molecule type" value="Genomic_DNA"/>
</dbReference>
<proteinExistence type="predicted"/>
<feature type="transmembrane region" description="Helical" evidence="1">
    <location>
        <begin position="7"/>
        <end position="26"/>
    </location>
</feature>
<keyword evidence="1" id="KW-0812">Transmembrane</keyword>
<evidence type="ECO:0000313" key="3">
    <source>
        <dbReference type="Proteomes" id="UP001597383"/>
    </source>
</evidence>
<feature type="transmembrane region" description="Helical" evidence="1">
    <location>
        <begin position="83"/>
        <end position="101"/>
    </location>
</feature>
<dbReference type="Proteomes" id="UP001597383">
    <property type="component" value="Unassembled WGS sequence"/>
</dbReference>
<dbReference type="RefSeq" id="WP_377557675.1">
    <property type="nucleotide sequence ID" value="NZ_JBHUHQ010000016.1"/>
</dbReference>